<keyword evidence="4" id="KW-0804">Transcription</keyword>
<dbReference type="PANTHER" id="PTHR47660:SF3">
    <property type="entry name" value="FINGER DOMAIN PROTEIN, PUTATIVE (AFU_ORTHOLOGUE AFUA_4G03310)-RELATED"/>
    <property type="match status" value="1"/>
</dbReference>
<evidence type="ECO:0000313" key="7">
    <source>
        <dbReference type="EMBL" id="KAH8690511.1"/>
    </source>
</evidence>
<reference evidence="7" key="1">
    <citation type="submission" date="2021-12" db="EMBL/GenBank/DDBJ databases">
        <title>Convergent genome expansion in fungi linked to evolution of root-endophyte symbiosis.</title>
        <authorList>
            <consortium name="DOE Joint Genome Institute"/>
            <person name="Ke Y.-H."/>
            <person name="Bonito G."/>
            <person name="Liao H.-L."/>
            <person name="Looney B."/>
            <person name="Rojas-Flechas A."/>
            <person name="Nash J."/>
            <person name="Hameed K."/>
            <person name="Schadt C."/>
            <person name="Martin F."/>
            <person name="Crous P.W."/>
            <person name="Miettinen O."/>
            <person name="Magnuson J.K."/>
            <person name="Labbe J."/>
            <person name="Jacobson D."/>
            <person name="Doktycz M.J."/>
            <person name="Veneault-Fourrey C."/>
            <person name="Kuo A."/>
            <person name="Mondo S."/>
            <person name="Calhoun S."/>
            <person name="Riley R."/>
            <person name="Ohm R."/>
            <person name="LaButti K."/>
            <person name="Andreopoulos B."/>
            <person name="Pangilinan J."/>
            <person name="Nolan M."/>
            <person name="Tritt A."/>
            <person name="Clum A."/>
            <person name="Lipzen A."/>
            <person name="Daum C."/>
            <person name="Barry K."/>
            <person name="Grigoriev I.V."/>
            <person name="Vilgalys R."/>
        </authorList>
    </citation>
    <scope>NUCLEOTIDE SEQUENCE</scope>
    <source>
        <strain evidence="7">PMI_201</strain>
    </source>
</reference>
<dbReference type="EMBL" id="JAJTJA010000013">
    <property type="protein sequence ID" value="KAH8690511.1"/>
    <property type="molecule type" value="Genomic_DNA"/>
</dbReference>
<evidence type="ECO:0000313" key="8">
    <source>
        <dbReference type="Proteomes" id="UP001201262"/>
    </source>
</evidence>
<evidence type="ECO:0000256" key="4">
    <source>
        <dbReference type="ARBA" id="ARBA00023163"/>
    </source>
</evidence>
<protein>
    <recommendedName>
        <fullName evidence="9">Transcription factor domain-containing protein</fullName>
    </recommendedName>
</protein>
<dbReference type="AlphaFoldDB" id="A0AAD4KKT5"/>
<keyword evidence="1" id="KW-0479">Metal-binding</keyword>
<keyword evidence="3" id="KW-0805">Transcription regulation</keyword>
<evidence type="ECO:0000256" key="2">
    <source>
        <dbReference type="ARBA" id="ARBA00022833"/>
    </source>
</evidence>
<accession>A0AAD4KKT5</accession>
<dbReference type="GeneID" id="70247565"/>
<evidence type="ECO:0000256" key="3">
    <source>
        <dbReference type="ARBA" id="ARBA00023015"/>
    </source>
</evidence>
<evidence type="ECO:0000256" key="5">
    <source>
        <dbReference type="ARBA" id="ARBA00023242"/>
    </source>
</evidence>
<dbReference type="RefSeq" id="XP_046066707.1">
    <property type="nucleotide sequence ID" value="XM_046217278.1"/>
</dbReference>
<sequence>MHWGKLETKNTSENVLSSLTSVVPAPNGTTGPLNSGVSIPTGTDDMQPIMDWDALDFLMTDMMPQSPRGLILPHSPEPASRAISNHLASQCNGDRTDPTDNLNDGFNLEEPSVAKIPWSTVTASSECSPSLPVFTHLSQRPSTDILAPIPMSDPVSRFSAGSIMQMLRAFPQMMLRRETFPPFIHGHWHRSSKEPSLPKPLINCMALAQVFISHNLDTRSFLWHSIRMELRSSVEKTDQQQLSKPYLLGSIQSQLIYMMMRVIDGSQTEPDLNMEMLVTWQGLCESFKKLCKQPFCQDERVNPSQNWEDWVFAESRRRTVIVWLVITQMVHIKIGVPCDIFEGFQEIPLPSPKSLWEAKTRSAWQSAYDMYKTMPRIGLDLFGDLLDAHRRSDIRSNQLKLDSWNAVMDHMGILLNFSTTMI</sequence>
<keyword evidence="2" id="KW-0862">Zinc</keyword>
<keyword evidence="5" id="KW-0539">Nucleus</keyword>
<name>A0AAD4KKT5_9EURO</name>
<dbReference type="Proteomes" id="UP001201262">
    <property type="component" value="Unassembled WGS sequence"/>
</dbReference>
<evidence type="ECO:0008006" key="9">
    <source>
        <dbReference type="Google" id="ProtNLM"/>
    </source>
</evidence>
<gene>
    <name evidence="7" type="ORF">BGW36DRAFT_388879</name>
</gene>
<proteinExistence type="predicted"/>
<feature type="region of interest" description="Disordered" evidence="6">
    <location>
        <begin position="21"/>
        <end position="45"/>
    </location>
</feature>
<dbReference type="PANTHER" id="PTHR47660">
    <property type="entry name" value="TRANSCRIPTION FACTOR WITH C2H2 AND ZN(2)-CYS(6) DNA BINDING DOMAIN (EUROFUNG)-RELATED-RELATED"/>
    <property type="match status" value="1"/>
</dbReference>
<evidence type="ECO:0000256" key="1">
    <source>
        <dbReference type="ARBA" id="ARBA00022723"/>
    </source>
</evidence>
<evidence type="ECO:0000256" key="6">
    <source>
        <dbReference type="SAM" id="MobiDB-lite"/>
    </source>
</evidence>
<dbReference type="GO" id="GO:0046872">
    <property type="term" value="F:metal ion binding"/>
    <property type="evidence" value="ECO:0007669"/>
    <property type="project" value="UniProtKB-KW"/>
</dbReference>
<organism evidence="7 8">
    <name type="scientific">Talaromyces proteolyticus</name>
    <dbReference type="NCBI Taxonomy" id="1131652"/>
    <lineage>
        <taxon>Eukaryota</taxon>
        <taxon>Fungi</taxon>
        <taxon>Dikarya</taxon>
        <taxon>Ascomycota</taxon>
        <taxon>Pezizomycotina</taxon>
        <taxon>Eurotiomycetes</taxon>
        <taxon>Eurotiomycetidae</taxon>
        <taxon>Eurotiales</taxon>
        <taxon>Trichocomaceae</taxon>
        <taxon>Talaromyces</taxon>
        <taxon>Talaromyces sect. Bacilispori</taxon>
    </lineage>
</organism>
<feature type="compositionally biased region" description="Polar residues" evidence="6">
    <location>
        <begin position="21"/>
        <end position="41"/>
    </location>
</feature>
<keyword evidence="8" id="KW-1185">Reference proteome</keyword>
<comment type="caution">
    <text evidence="7">The sequence shown here is derived from an EMBL/GenBank/DDBJ whole genome shotgun (WGS) entry which is preliminary data.</text>
</comment>